<keyword evidence="3" id="KW-1185">Reference proteome</keyword>
<keyword evidence="2" id="KW-0413">Isomerase</keyword>
<dbReference type="RefSeq" id="WP_100289687.1">
    <property type="nucleotide sequence ID" value="NZ_PHHA01000032.1"/>
</dbReference>
<dbReference type="SUPFAM" id="SSF51658">
    <property type="entry name" value="Xylose isomerase-like"/>
    <property type="match status" value="1"/>
</dbReference>
<dbReference type="InterPro" id="IPR013022">
    <property type="entry name" value="Xyl_isomerase-like_TIM-brl"/>
</dbReference>
<organism evidence="2 3">
    <name type="scientific">Conservatibacter flavescens</name>
    <dbReference type="NCBI Taxonomy" id="28161"/>
    <lineage>
        <taxon>Bacteria</taxon>
        <taxon>Pseudomonadati</taxon>
        <taxon>Pseudomonadota</taxon>
        <taxon>Gammaproteobacteria</taxon>
        <taxon>Pasteurellales</taxon>
        <taxon>Pasteurellaceae</taxon>
        <taxon>Conservatibacter</taxon>
    </lineage>
</organism>
<gene>
    <name evidence="2" type="ORF">CVP05_11390</name>
</gene>
<sequence length="278" mass="31243">MSNNLKLAVNTSIYDGYDLDTTLASIKKCGFDYFELAYNQGYVGNLNQDLFSVENANLVNQLKEKYALSTLALGCTMDLSTEGLADIFLPRLRFAQLIGAKYINVCTTKLENKTKLIENLKSLRSTLEETGCILCLENAGDYNFNAFVTLEDGVELLNEVGTDCYAMNFDPGNMVTYDKQLDVVQQSLASLEYCQHFHIKDVSILENQFRFVPLGEGMIDYTQVISALKQKAIPCSFEIPLRIYRELDSTPKRFEQAVDLSVIEATLIQSKGYIDSLI</sequence>
<dbReference type="InterPro" id="IPR050312">
    <property type="entry name" value="IolE/XylAMocC-like"/>
</dbReference>
<dbReference type="Pfam" id="PF01261">
    <property type="entry name" value="AP_endonuc_2"/>
    <property type="match status" value="1"/>
</dbReference>
<feature type="domain" description="Xylose isomerase-like TIM barrel" evidence="1">
    <location>
        <begin position="24"/>
        <end position="242"/>
    </location>
</feature>
<dbReference type="EMBL" id="PHHA01000032">
    <property type="protein sequence ID" value="PJG84444.1"/>
    <property type="molecule type" value="Genomic_DNA"/>
</dbReference>
<reference evidence="2 3" key="1">
    <citation type="submission" date="2017-11" db="EMBL/GenBank/DDBJ databases">
        <title>Reclassification of Bisgaard taxon 7 as Conservatibacter flavescens gen. nov., sp. nov.</title>
        <authorList>
            <person name="Christensen H."/>
        </authorList>
    </citation>
    <scope>NUCLEOTIDE SEQUENCE [LARGE SCALE GENOMIC DNA]</scope>
    <source>
        <strain evidence="2 3">7_4</strain>
    </source>
</reference>
<dbReference type="GO" id="GO:0016853">
    <property type="term" value="F:isomerase activity"/>
    <property type="evidence" value="ECO:0007669"/>
    <property type="project" value="UniProtKB-KW"/>
</dbReference>
<dbReference type="InterPro" id="IPR036237">
    <property type="entry name" value="Xyl_isomerase-like_sf"/>
</dbReference>
<accession>A0A2M8S003</accession>
<dbReference type="OrthoDB" id="7914296at2"/>
<dbReference type="AlphaFoldDB" id="A0A2M8S003"/>
<dbReference type="Proteomes" id="UP000229329">
    <property type="component" value="Unassembled WGS sequence"/>
</dbReference>
<dbReference type="PANTHER" id="PTHR12110">
    <property type="entry name" value="HYDROXYPYRUVATE ISOMERASE"/>
    <property type="match status" value="1"/>
</dbReference>
<protein>
    <submittedName>
        <fullName evidence="2">Sugar phosphate isomerase/epimerase</fullName>
    </submittedName>
</protein>
<evidence type="ECO:0000259" key="1">
    <source>
        <dbReference type="Pfam" id="PF01261"/>
    </source>
</evidence>
<dbReference type="PANTHER" id="PTHR12110:SF41">
    <property type="entry name" value="INOSOSE DEHYDRATASE"/>
    <property type="match status" value="1"/>
</dbReference>
<name>A0A2M8S003_9PAST</name>
<evidence type="ECO:0000313" key="3">
    <source>
        <dbReference type="Proteomes" id="UP000229329"/>
    </source>
</evidence>
<evidence type="ECO:0000313" key="2">
    <source>
        <dbReference type="EMBL" id="PJG84444.1"/>
    </source>
</evidence>
<comment type="caution">
    <text evidence="2">The sequence shown here is derived from an EMBL/GenBank/DDBJ whole genome shotgun (WGS) entry which is preliminary data.</text>
</comment>
<dbReference type="Gene3D" id="3.20.20.150">
    <property type="entry name" value="Divalent-metal-dependent TIM barrel enzymes"/>
    <property type="match status" value="1"/>
</dbReference>
<proteinExistence type="predicted"/>